<evidence type="ECO:0000313" key="1">
    <source>
        <dbReference type="EMBL" id="PUZ75478.1"/>
    </source>
</evidence>
<name>A0A2T7F5X9_9POAL</name>
<dbReference type="Proteomes" id="UP000244336">
    <property type="component" value="Chromosome 1"/>
</dbReference>
<evidence type="ECO:0000313" key="3">
    <source>
        <dbReference type="Proteomes" id="UP000244336"/>
    </source>
</evidence>
<gene>
    <name evidence="1" type="ORF">GQ55_1G172900</name>
    <name evidence="2" type="ORF">GQ55_1G173200</name>
</gene>
<accession>A0A2T7F5X9</accession>
<dbReference type="EMBL" id="CM009749">
    <property type="protein sequence ID" value="PUZ75481.1"/>
    <property type="molecule type" value="Genomic_DNA"/>
</dbReference>
<dbReference type="EMBL" id="CM009749">
    <property type="protein sequence ID" value="PUZ75478.1"/>
    <property type="molecule type" value="Genomic_DNA"/>
</dbReference>
<protein>
    <submittedName>
        <fullName evidence="1">Uncharacterized protein</fullName>
    </submittedName>
</protein>
<organism evidence="1 3">
    <name type="scientific">Panicum hallii var. hallii</name>
    <dbReference type="NCBI Taxonomy" id="1504633"/>
    <lineage>
        <taxon>Eukaryota</taxon>
        <taxon>Viridiplantae</taxon>
        <taxon>Streptophyta</taxon>
        <taxon>Embryophyta</taxon>
        <taxon>Tracheophyta</taxon>
        <taxon>Spermatophyta</taxon>
        <taxon>Magnoliopsida</taxon>
        <taxon>Liliopsida</taxon>
        <taxon>Poales</taxon>
        <taxon>Poaceae</taxon>
        <taxon>PACMAD clade</taxon>
        <taxon>Panicoideae</taxon>
        <taxon>Panicodae</taxon>
        <taxon>Paniceae</taxon>
        <taxon>Panicinae</taxon>
        <taxon>Panicum</taxon>
        <taxon>Panicum sect. Panicum</taxon>
    </lineage>
</organism>
<reference evidence="1 3" key="1">
    <citation type="submission" date="2018-04" db="EMBL/GenBank/DDBJ databases">
        <title>WGS assembly of Panicum hallii var. hallii HAL2.</title>
        <authorList>
            <person name="Lovell J."/>
            <person name="Jenkins J."/>
            <person name="Lowry D."/>
            <person name="Mamidi S."/>
            <person name="Sreedasyam A."/>
            <person name="Weng X."/>
            <person name="Barry K."/>
            <person name="Bonette J."/>
            <person name="Campitelli B."/>
            <person name="Daum C."/>
            <person name="Gordon S."/>
            <person name="Gould B."/>
            <person name="Lipzen A."/>
            <person name="MacQueen A."/>
            <person name="Palacio-Mejia J."/>
            <person name="Plott C."/>
            <person name="Shakirov E."/>
            <person name="Shu S."/>
            <person name="Yoshinaga Y."/>
            <person name="Zane M."/>
            <person name="Rokhsar D."/>
            <person name="Grimwood J."/>
            <person name="Schmutz J."/>
            <person name="Juenger T."/>
        </authorList>
    </citation>
    <scope>NUCLEOTIDE SEQUENCE [LARGE SCALE GENOMIC DNA]</scope>
    <source>
        <strain evidence="3">cv. HAL2</strain>
        <strain evidence="1">HAL2</strain>
    </source>
</reference>
<evidence type="ECO:0000313" key="2">
    <source>
        <dbReference type="EMBL" id="PUZ75481.1"/>
    </source>
</evidence>
<sequence length="55" mass="6460">MKGCSRLWKFCKYIIKLSFSLKSFRDSSHTCTHTHYFSCSVGNLAMSNFLQYQLN</sequence>
<keyword evidence="3" id="KW-1185">Reference proteome</keyword>
<dbReference type="Gramene" id="PUZ75478">
    <property type="protein sequence ID" value="PUZ75478"/>
    <property type="gene ID" value="GQ55_1G172900"/>
</dbReference>
<dbReference type="AlphaFoldDB" id="A0A2T7F5X9"/>
<proteinExistence type="predicted"/>
<dbReference type="Gramene" id="PUZ75481">
    <property type="protein sequence ID" value="PUZ75481"/>
    <property type="gene ID" value="GQ55_1G173200"/>
</dbReference>